<feature type="transmembrane region" description="Helical" evidence="1">
    <location>
        <begin position="343"/>
        <end position="365"/>
    </location>
</feature>
<protein>
    <submittedName>
        <fullName evidence="2">Uncharacterized protein</fullName>
    </submittedName>
</protein>
<dbReference type="Proteomes" id="UP000466794">
    <property type="component" value="Unassembled WGS sequence"/>
</dbReference>
<evidence type="ECO:0000313" key="2">
    <source>
        <dbReference type="EMBL" id="MVU78657.1"/>
    </source>
</evidence>
<feature type="transmembrane region" description="Helical" evidence="1">
    <location>
        <begin position="372"/>
        <end position="393"/>
    </location>
</feature>
<keyword evidence="1" id="KW-0812">Transmembrane</keyword>
<feature type="transmembrane region" description="Helical" evidence="1">
    <location>
        <begin position="413"/>
        <end position="433"/>
    </location>
</feature>
<evidence type="ECO:0000256" key="1">
    <source>
        <dbReference type="SAM" id="Phobius"/>
    </source>
</evidence>
<organism evidence="2 3">
    <name type="scientific">Nocardia terrae</name>
    <dbReference type="NCBI Taxonomy" id="2675851"/>
    <lineage>
        <taxon>Bacteria</taxon>
        <taxon>Bacillati</taxon>
        <taxon>Actinomycetota</taxon>
        <taxon>Actinomycetes</taxon>
        <taxon>Mycobacteriales</taxon>
        <taxon>Nocardiaceae</taxon>
        <taxon>Nocardia</taxon>
    </lineage>
</organism>
<accession>A0A7K1UWP0</accession>
<feature type="transmembrane region" description="Helical" evidence="1">
    <location>
        <begin position="274"/>
        <end position="290"/>
    </location>
</feature>
<name>A0A7K1UWP0_9NOCA</name>
<keyword evidence="3" id="KW-1185">Reference proteome</keyword>
<dbReference type="EMBL" id="WRPP01000003">
    <property type="protein sequence ID" value="MVU78657.1"/>
    <property type="molecule type" value="Genomic_DNA"/>
</dbReference>
<sequence>MGAKFALAQAPGALAPADFRRFAPPVEALGALLGAAIAGLLLMAPLDLGWTGEGSVLQLDLMVLNMPRAAAAGAAFAVVSAALVVALGRRSAWIASFGSATVLLIDQLWNKDAATTGALTTVNYIDSIFSGILLGALAVAVFGKPVATGAYLIGTLSAILIGDQTSLPDSGKSNPLIEWASGATPPAWLILLTAIVLALGIAMQHPAPVAQDENTDLAIGPILSALVLVTATALSTEWFVRHSGTPAQIGVAVAITIAAAVVAALLLPGREGTLVLLAVAVANAGSAIVAVPRPDWSAPVPVLAVVLGLAAGRRWRSPWIALAATGGLAVFAALTAGPAHSSAVIPVLGVALTGLIIGFCFGAAVPRTAGSAVVAVAVLIVPCLVVALRGTSFGRIAYSPRWYRDPQGVTSSMPGWMALVITLGCAAGLYVLWRLRSPRREAARAARTPRIVPLRETTRKVLPQV</sequence>
<feature type="transmembrane region" description="Helical" evidence="1">
    <location>
        <begin position="28"/>
        <end position="46"/>
    </location>
</feature>
<evidence type="ECO:0000313" key="3">
    <source>
        <dbReference type="Proteomes" id="UP000466794"/>
    </source>
</evidence>
<feature type="transmembrane region" description="Helical" evidence="1">
    <location>
        <begin position="319"/>
        <end position="337"/>
    </location>
</feature>
<feature type="transmembrane region" description="Helical" evidence="1">
    <location>
        <begin position="217"/>
        <end position="235"/>
    </location>
</feature>
<feature type="transmembrane region" description="Helical" evidence="1">
    <location>
        <begin position="247"/>
        <end position="267"/>
    </location>
</feature>
<proteinExistence type="predicted"/>
<keyword evidence="1" id="KW-0472">Membrane</keyword>
<feature type="transmembrane region" description="Helical" evidence="1">
    <location>
        <begin position="66"/>
        <end position="85"/>
    </location>
</feature>
<feature type="transmembrane region" description="Helical" evidence="1">
    <location>
        <begin position="121"/>
        <end position="142"/>
    </location>
</feature>
<keyword evidence="1" id="KW-1133">Transmembrane helix</keyword>
<dbReference type="AlphaFoldDB" id="A0A7K1UWP0"/>
<dbReference type="RefSeq" id="WP_157388322.1">
    <property type="nucleotide sequence ID" value="NZ_WRPP01000003.1"/>
</dbReference>
<feature type="transmembrane region" description="Helical" evidence="1">
    <location>
        <begin position="187"/>
        <end position="205"/>
    </location>
</feature>
<comment type="caution">
    <text evidence="2">The sequence shown here is derived from an EMBL/GenBank/DDBJ whole genome shotgun (WGS) entry which is preliminary data.</text>
</comment>
<reference evidence="2 3" key="1">
    <citation type="submission" date="2019-12" db="EMBL/GenBank/DDBJ databases">
        <title>Nocardia sp. nov. ET3-3 isolated from soil.</title>
        <authorList>
            <person name="Kanchanasin P."/>
            <person name="Tanasupawat S."/>
            <person name="Yuki M."/>
            <person name="Kudo T."/>
        </authorList>
    </citation>
    <scope>NUCLEOTIDE SEQUENCE [LARGE SCALE GENOMIC DNA]</scope>
    <source>
        <strain evidence="2 3">ET3-3</strain>
    </source>
</reference>
<gene>
    <name evidence="2" type="ORF">GPX89_15560</name>
</gene>
<feature type="transmembrane region" description="Helical" evidence="1">
    <location>
        <begin position="296"/>
        <end position="312"/>
    </location>
</feature>